<dbReference type="Gene3D" id="1.10.10.10">
    <property type="entry name" value="Winged helix-like DNA-binding domain superfamily/Winged helix DNA-binding domain"/>
    <property type="match status" value="1"/>
</dbReference>
<organism evidence="10 11">
    <name type="scientific">Candidatus Geothrix skivensis</name>
    <dbReference type="NCBI Taxonomy" id="2954439"/>
    <lineage>
        <taxon>Bacteria</taxon>
        <taxon>Pseudomonadati</taxon>
        <taxon>Acidobacteriota</taxon>
        <taxon>Holophagae</taxon>
        <taxon>Holophagales</taxon>
        <taxon>Holophagaceae</taxon>
        <taxon>Geothrix</taxon>
    </lineage>
</organism>
<dbReference type="InterPro" id="IPR013324">
    <property type="entry name" value="RNA_pol_sigma_r3/r4-like"/>
</dbReference>
<dbReference type="PROSITE" id="PS01063">
    <property type="entry name" value="SIGMA70_ECF"/>
    <property type="match status" value="1"/>
</dbReference>
<evidence type="ECO:0000256" key="2">
    <source>
        <dbReference type="ARBA" id="ARBA00023015"/>
    </source>
</evidence>
<dbReference type="CDD" id="cd06171">
    <property type="entry name" value="Sigma70_r4"/>
    <property type="match status" value="1"/>
</dbReference>
<feature type="compositionally biased region" description="Basic and acidic residues" evidence="7">
    <location>
        <begin position="202"/>
        <end position="212"/>
    </location>
</feature>
<feature type="region of interest" description="Disordered" evidence="7">
    <location>
        <begin position="195"/>
        <end position="223"/>
    </location>
</feature>
<feature type="domain" description="RNA polymerase sigma factor 70 region 4 type 2" evidence="9">
    <location>
        <begin position="143"/>
        <end position="194"/>
    </location>
</feature>
<evidence type="ECO:0000256" key="5">
    <source>
        <dbReference type="ARBA" id="ARBA00023163"/>
    </source>
</evidence>
<evidence type="ECO:0000259" key="9">
    <source>
        <dbReference type="Pfam" id="PF08281"/>
    </source>
</evidence>
<gene>
    <name evidence="10" type="ORF">IPP58_03565</name>
</gene>
<dbReference type="InterPro" id="IPR039425">
    <property type="entry name" value="RNA_pol_sigma-70-like"/>
</dbReference>
<evidence type="ECO:0000313" key="10">
    <source>
        <dbReference type="EMBL" id="MBK9795567.1"/>
    </source>
</evidence>
<dbReference type="Pfam" id="PF04542">
    <property type="entry name" value="Sigma70_r2"/>
    <property type="match status" value="1"/>
</dbReference>
<evidence type="ECO:0000256" key="3">
    <source>
        <dbReference type="ARBA" id="ARBA00023082"/>
    </source>
</evidence>
<dbReference type="PANTHER" id="PTHR43133">
    <property type="entry name" value="RNA POLYMERASE ECF-TYPE SIGMA FACTO"/>
    <property type="match status" value="1"/>
</dbReference>
<dbReference type="InterPro" id="IPR007627">
    <property type="entry name" value="RNA_pol_sigma70_r2"/>
</dbReference>
<dbReference type="InterPro" id="IPR013325">
    <property type="entry name" value="RNA_pol_sigma_r2"/>
</dbReference>
<dbReference type="InterPro" id="IPR036388">
    <property type="entry name" value="WH-like_DNA-bd_sf"/>
</dbReference>
<keyword evidence="4 6" id="KW-0238">DNA-binding</keyword>
<keyword evidence="3 6" id="KW-0731">Sigma factor</keyword>
<dbReference type="InterPro" id="IPR013249">
    <property type="entry name" value="RNA_pol_sigma70_r4_t2"/>
</dbReference>
<proteinExistence type="inferred from homology"/>
<dbReference type="Pfam" id="PF08281">
    <property type="entry name" value="Sigma70_r4_2"/>
    <property type="match status" value="1"/>
</dbReference>
<evidence type="ECO:0000313" key="11">
    <source>
        <dbReference type="Proteomes" id="UP000886657"/>
    </source>
</evidence>
<dbReference type="GO" id="GO:0016987">
    <property type="term" value="F:sigma factor activity"/>
    <property type="evidence" value="ECO:0007669"/>
    <property type="project" value="UniProtKB-KW"/>
</dbReference>
<evidence type="ECO:0000256" key="4">
    <source>
        <dbReference type="ARBA" id="ARBA00023125"/>
    </source>
</evidence>
<evidence type="ECO:0000256" key="1">
    <source>
        <dbReference type="ARBA" id="ARBA00010641"/>
    </source>
</evidence>
<keyword evidence="2 6" id="KW-0805">Transcription regulation</keyword>
<dbReference type="Gene3D" id="1.10.1740.10">
    <property type="match status" value="1"/>
</dbReference>
<protein>
    <recommendedName>
        <fullName evidence="6">RNA polymerase sigma factor</fullName>
    </recommendedName>
</protein>
<dbReference type="PANTHER" id="PTHR43133:SF51">
    <property type="entry name" value="RNA POLYMERASE SIGMA FACTOR"/>
    <property type="match status" value="1"/>
</dbReference>
<keyword evidence="5 6" id="KW-0804">Transcription</keyword>
<name>A0A9D7SFI3_9BACT</name>
<feature type="domain" description="RNA polymerase sigma-70 region 2" evidence="8">
    <location>
        <begin position="42"/>
        <end position="106"/>
    </location>
</feature>
<dbReference type="SUPFAM" id="SSF88659">
    <property type="entry name" value="Sigma3 and sigma4 domains of RNA polymerase sigma factors"/>
    <property type="match status" value="1"/>
</dbReference>
<reference evidence="10" key="1">
    <citation type="submission" date="2020-10" db="EMBL/GenBank/DDBJ databases">
        <title>Connecting structure to function with the recovery of over 1000 high-quality activated sludge metagenome-assembled genomes encoding full-length rRNA genes using long-read sequencing.</title>
        <authorList>
            <person name="Singleton C.M."/>
            <person name="Petriglieri F."/>
            <person name="Kristensen J.M."/>
            <person name="Kirkegaard R.H."/>
            <person name="Michaelsen T.Y."/>
            <person name="Andersen M.H."/>
            <person name="Karst S.M."/>
            <person name="Dueholm M.S."/>
            <person name="Nielsen P.H."/>
            <person name="Albertsen M."/>
        </authorList>
    </citation>
    <scope>NUCLEOTIDE SEQUENCE</scope>
    <source>
        <strain evidence="10">Skiv_18-Q3-R9-52_MAXAC.067</strain>
    </source>
</reference>
<dbReference type="AlphaFoldDB" id="A0A9D7SFI3"/>
<evidence type="ECO:0000259" key="8">
    <source>
        <dbReference type="Pfam" id="PF04542"/>
    </source>
</evidence>
<dbReference type="InterPro" id="IPR014284">
    <property type="entry name" value="RNA_pol_sigma-70_dom"/>
</dbReference>
<comment type="caution">
    <text evidence="10">The sequence shown here is derived from an EMBL/GenBank/DDBJ whole genome shotgun (WGS) entry which is preliminary data.</text>
</comment>
<dbReference type="SUPFAM" id="SSF88946">
    <property type="entry name" value="Sigma2 domain of RNA polymerase sigma factors"/>
    <property type="match status" value="1"/>
</dbReference>
<comment type="similarity">
    <text evidence="1 6">Belongs to the sigma-70 factor family. ECF subfamily.</text>
</comment>
<dbReference type="Proteomes" id="UP000886657">
    <property type="component" value="Unassembled WGS sequence"/>
</dbReference>
<dbReference type="GO" id="GO:0003677">
    <property type="term" value="F:DNA binding"/>
    <property type="evidence" value="ECO:0007669"/>
    <property type="project" value="UniProtKB-KW"/>
</dbReference>
<dbReference type="NCBIfam" id="TIGR02937">
    <property type="entry name" value="sigma70-ECF"/>
    <property type="match status" value="1"/>
</dbReference>
<dbReference type="InterPro" id="IPR000838">
    <property type="entry name" value="RNA_pol_sigma70_ECF_CS"/>
</dbReference>
<accession>A0A9D7SFI3</accession>
<sequence>MPQTAFPTADRTPDPGSPYHTPEVLVWVERAQQGDQAAFGSLVRLFSRDVYGKAYSILRNHQDADDVVQETFIRVFRALPGFRFESSFRTWLITIATRQALNYRERVAKEHDSLEGPEGTLEHPALRIEETQMTAVLDQEARRLLSEALPKLPRRQKQALTLKLQHDWKYEQIAQEMGTSVGSVKAHIFHAIQNLTRQVRPQQERRPTDAKRPPSGRGPGWAE</sequence>
<dbReference type="GO" id="GO:0006352">
    <property type="term" value="P:DNA-templated transcription initiation"/>
    <property type="evidence" value="ECO:0007669"/>
    <property type="project" value="InterPro"/>
</dbReference>
<dbReference type="EMBL" id="JADKIO010000005">
    <property type="protein sequence ID" value="MBK9795567.1"/>
    <property type="molecule type" value="Genomic_DNA"/>
</dbReference>
<evidence type="ECO:0000256" key="7">
    <source>
        <dbReference type="SAM" id="MobiDB-lite"/>
    </source>
</evidence>
<evidence type="ECO:0000256" key="6">
    <source>
        <dbReference type="RuleBase" id="RU000716"/>
    </source>
</evidence>